<evidence type="ECO:0000313" key="3">
    <source>
        <dbReference type="EMBL" id="CAE7038009.1"/>
    </source>
</evidence>
<dbReference type="EMBL" id="CAJNDS010000280">
    <property type="protein sequence ID" value="CAE7038009.1"/>
    <property type="molecule type" value="Genomic_DNA"/>
</dbReference>
<dbReference type="Pfam" id="PF05050">
    <property type="entry name" value="Methyltransf_21"/>
    <property type="match status" value="1"/>
</dbReference>
<keyword evidence="1" id="KW-0732">Signal</keyword>
<evidence type="ECO:0000259" key="2">
    <source>
        <dbReference type="Pfam" id="PF05050"/>
    </source>
</evidence>
<dbReference type="NCBIfam" id="TIGR01444">
    <property type="entry name" value="fkbM_fam"/>
    <property type="match status" value="1"/>
</dbReference>
<dbReference type="SUPFAM" id="SSF53335">
    <property type="entry name" value="S-adenosyl-L-methionine-dependent methyltransferases"/>
    <property type="match status" value="1"/>
</dbReference>
<keyword evidence="4" id="KW-1185">Reference proteome</keyword>
<dbReference type="InterPro" id="IPR029063">
    <property type="entry name" value="SAM-dependent_MTases_sf"/>
</dbReference>
<evidence type="ECO:0000256" key="1">
    <source>
        <dbReference type="SAM" id="SignalP"/>
    </source>
</evidence>
<dbReference type="AlphaFoldDB" id="A0A812IJD9"/>
<proteinExistence type="predicted"/>
<feature type="signal peptide" evidence="1">
    <location>
        <begin position="1"/>
        <end position="28"/>
    </location>
</feature>
<gene>
    <name evidence="3" type="primary">slc35b2</name>
    <name evidence="3" type="ORF">SNAT2548_LOCUS4565</name>
</gene>
<name>A0A812IJD9_9DINO</name>
<protein>
    <submittedName>
        <fullName evidence="3">Slc35b2 protein</fullName>
    </submittedName>
</protein>
<organism evidence="3 4">
    <name type="scientific">Symbiodinium natans</name>
    <dbReference type="NCBI Taxonomy" id="878477"/>
    <lineage>
        <taxon>Eukaryota</taxon>
        <taxon>Sar</taxon>
        <taxon>Alveolata</taxon>
        <taxon>Dinophyceae</taxon>
        <taxon>Suessiales</taxon>
        <taxon>Symbiodiniaceae</taxon>
        <taxon>Symbiodinium</taxon>
    </lineage>
</organism>
<dbReference type="Gene3D" id="3.40.50.150">
    <property type="entry name" value="Vaccinia Virus protein VP39"/>
    <property type="match status" value="1"/>
</dbReference>
<sequence length="369" mass="41318">MALLRELLAFCAGIAVSMVLWHFGPASAGAQSGRAAWDLANSTDDAPHKDVPAARPLLKDSEPLDRFIDELERITVKQTWAGQVLGEVNYYQQHKDRFGNKADFTTSYLIMNWYAQQNRCGGGTNNALVLLAGANKGQSTSNVLSACPKARMHIFEIVPKLFQEQQKRFKDSSLVSVHRRGWSDKAQSFHITAPVQGVELAGLYEATGRWKNAPQLNETVDTVPLADFLVEQGIQSQVSYVLIDVEGQEPNVIRGMRLETNRQIFPLFQYELGGTWADSRHDAKQWGQYGIAMYLKALGYTLYLMGGDGGQDLKNLILLNVDPEFFRLICWRPEAFVDGNLLAVHQTFVDPGLWTLMQKYVLVPKPQAK</sequence>
<reference evidence="3" key="1">
    <citation type="submission" date="2021-02" db="EMBL/GenBank/DDBJ databases">
        <authorList>
            <person name="Dougan E. K."/>
            <person name="Rhodes N."/>
            <person name="Thang M."/>
            <person name="Chan C."/>
        </authorList>
    </citation>
    <scope>NUCLEOTIDE SEQUENCE</scope>
</reference>
<feature type="domain" description="Methyltransferase FkbM" evidence="2">
    <location>
        <begin position="132"/>
        <end position="280"/>
    </location>
</feature>
<feature type="chain" id="PRO_5032281630" evidence="1">
    <location>
        <begin position="29"/>
        <end position="369"/>
    </location>
</feature>
<accession>A0A812IJD9</accession>
<comment type="caution">
    <text evidence="3">The sequence shown here is derived from an EMBL/GenBank/DDBJ whole genome shotgun (WGS) entry which is preliminary data.</text>
</comment>
<dbReference type="InterPro" id="IPR006342">
    <property type="entry name" value="FkbM_mtfrase"/>
</dbReference>
<evidence type="ECO:0000313" key="4">
    <source>
        <dbReference type="Proteomes" id="UP000604046"/>
    </source>
</evidence>
<dbReference type="Proteomes" id="UP000604046">
    <property type="component" value="Unassembled WGS sequence"/>
</dbReference>
<dbReference type="OrthoDB" id="5835829at2759"/>